<organism evidence="1 2">
    <name type="scientific">Bauhinia variegata</name>
    <name type="common">Purple orchid tree</name>
    <name type="synonym">Phanera variegata</name>
    <dbReference type="NCBI Taxonomy" id="167791"/>
    <lineage>
        <taxon>Eukaryota</taxon>
        <taxon>Viridiplantae</taxon>
        <taxon>Streptophyta</taxon>
        <taxon>Embryophyta</taxon>
        <taxon>Tracheophyta</taxon>
        <taxon>Spermatophyta</taxon>
        <taxon>Magnoliopsida</taxon>
        <taxon>eudicotyledons</taxon>
        <taxon>Gunneridae</taxon>
        <taxon>Pentapetalae</taxon>
        <taxon>rosids</taxon>
        <taxon>fabids</taxon>
        <taxon>Fabales</taxon>
        <taxon>Fabaceae</taxon>
        <taxon>Cercidoideae</taxon>
        <taxon>Cercideae</taxon>
        <taxon>Bauhiniinae</taxon>
        <taxon>Bauhinia</taxon>
    </lineage>
</organism>
<gene>
    <name evidence="1" type="ORF">L6164_003737</name>
</gene>
<evidence type="ECO:0000313" key="2">
    <source>
        <dbReference type="Proteomes" id="UP000828941"/>
    </source>
</evidence>
<reference evidence="1 2" key="1">
    <citation type="journal article" date="2022" name="DNA Res.">
        <title>Chromosomal-level genome assembly of the orchid tree Bauhinia variegata (Leguminosae; Cercidoideae) supports the allotetraploid origin hypothesis of Bauhinia.</title>
        <authorList>
            <person name="Zhong Y."/>
            <person name="Chen Y."/>
            <person name="Zheng D."/>
            <person name="Pang J."/>
            <person name="Liu Y."/>
            <person name="Luo S."/>
            <person name="Meng S."/>
            <person name="Qian L."/>
            <person name="Wei D."/>
            <person name="Dai S."/>
            <person name="Zhou R."/>
        </authorList>
    </citation>
    <scope>NUCLEOTIDE SEQUENCE [LARGE SCALE GENOMIC DNA]</scope>
    <source>
        <strain evidence="1">BV-YZ2020</strain>
    </source>
</reference>
<dbReference type="EMBL" id="CM039427">
    <property type="protein sequence ID" value="KAI4354912.1"/>
    <property type="molecule type" value="Genomic_DNA"/>
</dbReference>
<accession>A0ACB9Q1N7</accession>
<evidence type="ECO:0000313" key="1">
    <source>
        <dbReference type="EMBL" id="KAI4354912.1"/>
    </source>
</evidence>
<sequence length="328" mass="37441">MEYLSLLLLVSFFSTTILFFIFLFGSQNSKSAKRPPGPRPFPIIGNILELGSQPHQALANLSKIYGPIMTLKLGTVTTIVISSPELAKQVMHKYDQAFANRTVPDSVRALDHHKLSMAWLAPTSAQWRNLRKASATMVFSSQQLDSTHMLRQRKVQELLNFVEQSCKKGEALDIGEAALTTVLNSISNTLFSMDLAHYTASDKLEEFKEVIWGIMEEAGKPNVVDFFPIFRVLDPQGRRARMTKYFGKLIDFFEGLIEERLHLFESRKESKVCHDVLDSVLELMTQDNSQLSSSHVLHLFLVSVLLPKLYLMQSFYVKWYKLLDYIKL</sequence>
<dbReference type="Proteomes" id="UP000828941">
    <property type="component" value="Chromosome 2"/>
</dbReference>
<keyword evidence="2" id="KW-1185">Reference proteome</keyword>
<protein>
    <submittedName>
        <fullName evidence="1">Uncharacterized protein</fullName>
    </submittedName>
</protein>
<proteinExistence type="predicted"/>
<comment type="caution">
    <text evidence="1">The sequence shown here is derived from an EMBL/GenBank/DDBJ whole genome shotgun (WGS) entry which is preliminary data.</text>
</comment>
<name>A0ACB9Q1N7_BAUVA</name>